<gene>
    <name evidence="1" type="ORF">AB4Y30_04295</name>
</gene>
<dbReference type="InterPro" id="IPR011235">
    <property type="entry name" value="MepB-like"/>
</dbReference>
<accession>A0AB39HSQ1</accession>
<dbReference type="Pfam" id="PF08877">
    <property type="entry name" value="MepB-like"/>
    <property type="match status" value="1"/>
</dbReference>
<dbReference type="RefSeq" id="WP_368654263.1">
    <property type="nucleotide sequence ID" value="NZ_CP162599.1"/>
</dbReference>
<sequence>MQTMELIKQLFPTDQKYQITNIKEEKQNEEYEGLTFRINTHDFRSRLAKKTPKKKGYFVVFWYKNINNENQAYSFDETPDKVIITILDDDKKGQFIIPKLELLKRGILRTKDTKGKMAIRVYPKWEKELNKNAMKVQKCQEIYFIDLSNEIDSEQMLSYYFE</sequence>
<protein>
    <submittedName>
        <fullName evidence="1">MepB family protein</fullName>
    </submittedName>
</protein>
<dbReference type="InterPro" id="IPR038231">
    <property type="entry name" value="MepB-like_sf"/>
</dbReference>
<evidence type="ECO:0000313" key="1">
    <source>
        <dbReference type="EMBL" id="XDK33585.1"/>
    </source>
</evidence>
<name>A0AB39HSQ1_9BACI</name>
<dbReference type="AlphaFoldDB" id="A0AB39HSQ1"/>
<organism evidence="1">
    <name type="scientific">Ornithinibacillus sp. 4-3</name>
    <dbReference type="NCBI Taxonomy" id="3231488"/>
    <lineage>
        <taxon>Bacteria</taxon>
        <taxon>Bacillati</taxon>
        <taxon>Bacillota</taxon>
        <taxon>Bacilli</taxon>
        <taxon>Bacillales</taxon>
        <taxon>Bacillaceae</taxon>
        <taxon>Ornithinibacillus</taxon>
    </lineage>
</organism>
<dbReference type="PIRSF" id="PIRSF032285">
    <property type="entry name" value="UCP032285"/>
    <property type="match status" value="1"/>
</dbReference>
<reference evidence="1" key="1">
    <citation type="submission" date="2024-07" db="EMBL/GenBank/DDBJ databases">
        <title>Halotolerant mesophilic bacterium Ornithinibacillus sp. 4-3, sp. nov., isolated from soil.</title>
        <authorList>
            <person name="Sidarenka A.V."/>
            <person name="Guliayeva D.E."/>
            <person name="Leanovich S.I."/>
            <person name="Hileuskaya K.S."/>
            <person name="Akhremchuk A.E."/>
            <person name="Sikolenko M.A."/>
            <person name="Valentovich L.N."/>
        </authorList>
    </citation>
    <scope>NUCLEOTIDE SEQUENCE</scope>
    <source>
        <strain evidence="1">4-3</strain>
    </source>
</reference>
<dbReference type="Gene3D" id="3.40.1350.140">
    <property type="entry name" value="MepB-like"/>
    <property type="match status" value="1"/>
</dbReference>
<proteinExistence type="predicted"/>
<dbReference type="EMBL" id="CP162599">
    <property type="protein sequence ID" value="XDK33585.1"/>
    <property type="molecule type" value="Genomic_DNA"/>
</dbReference>